<organism evidence="2">
    <name type="scientific">marine metagenome</name>
    <dbReference type="NCBI Taxonomy" id="408172"/>
    <lineage>
        <taxon>unclassified sequences</taxon>
        <taxon>metagenomes</taxon>
        <taxon>ecological metagenomes</taxon>
    </lineage>
</organism>
<feature type="domain" description="PpiC" evidence="1">
    <location>
        <begin position="141"/>
        <end position="251"/>
    </location>
</feature>
<accession>A0A382CAM4</accession>
<dbReference type="InterPro" id="IPR027304">
    <property type="entry name" value="Trigger_fact/SurA_dom_sf"/>
</dbReference>
<dbReference type="PROSITE" id="PS50198">
    <property type="entry name" value="PPIC_PPIASE_2"/>
    <property type="match status" value="1"/>
</dbReference>
<dbReference type="Pfam" id="PF13616">
    <property type="entry name" value="Rotamase_3"/>
    <property type="match status" value="1"/>
</dbReference>
<dbReference type="SUPFAM" id="SSF109998">
    <property type="entry name" value="Triger factor/SurA peptide-binding domain-like"/>
    <property type="match status" value="1"/>
</dbReference>
<dbReference type="EMBL" id="UINC01033523">
    <property type="protein sequence ID" value="SVB22954.1"/>
    <property type="molecule type" value="Genomic_DNA"/>
</dbReference>
<sequence length="348" mass="39691">MIPAFWGFSTAHSEIFRIDGIYLVVNNQMLTRSEALDTSKTLKSRIEQSPLSAEEKTIKLEELKNGLLKSLVQELLLLDRADALGLEPKEKEIEDRLDQIAEKQPELFNSFGEEELQEQLIRDFKKQRVIAHEIESRIRTDEEQLREHCLTELKRLRKIGLSQILFRGTEQEAKRKAMEVKKAFESGTDFESLAIKFSEDPSAAKNNGRLGFFSQGELLQVINDKAFQLNPGEMSSLVASEFGFHLLHVFDEEIPGDINCDKLSLSQKNQYADVVYGKERDLLLQDYVQELWACARIEVKDPFDSGLPSAESLPKVEDSKNPCRVRLGAIRERAMEKAASQSKKQSSR</sequence>
<reference evidence="2" key="1">
    <citation type="submission" date="2018-05" db="EMBL/GenBank/DDBJ databases">
        <authorList>
            <person name="Lanie J.A."/>
            <person name="Ng W.-L."/>
            <person name="Kazmierczak K.M."/>
            <person name="Andrzejewski T.M."/>
            <person name="Davidsen T.M."/>
            <person name="Wayne K.J."/>
            <person name="Tettelin H."/>
            <person name="Glass J.I."/>
            <person name="Rusch D."/>
            <person name="Podicherti R."/>
            <person name="Tsui H.-C.T."/>
            <person name="Winkler M.E."/>
        </authorList>
    </citation>
    <scope>NUCLEOTIDE SEQUENCE</scope>
</reference>
<dbReference type="Gene3D" id="3.10.50.40">
    <property type="match status" value="1"/>
</dbReference>
<dbReference type="InterPro" id="IPR000297">
    <property type="entry name" value="PPIase_PpiC"/>
</dbReference>
<dbReference type="Pfam" id="PF13624">
    <property type="entry name" value="SurA_N_3"/>
    <property type="match status" value="1"/>
</dbReference>
<dbReference type="InterPro" id="IPR050245">
    <property type="entry name" value="PrsA_foldase"/>
</dbReference>
<dbReference type="PANTHER" id="PTHR47245:SF2">
    <property type="entry name" value="PEPTIDYL-PROLYL CIS-TRANS ISOMERASE HP_0175-RELATED"/>
    <property type="match status" value="1"/>
</dbReference>
<dbReference type="Gene3D" id="1.10.4030.10">
    <property type="entry name" value="Porin chaperone SurA, peptide-binding domain"/>
    <property type="match status" value="1"/>
</dbReference>
<dbReference type="AlphaFoldDB" id="A0A382CAM4"/>
<dbReference type="PANTHER" id="PTHR47245">
    <property type="entry name" value="PEPTIDYLPROLYL ISOMERASE"/>
    <property type="match status" value="1"/>
</dbReference>
<dbReference type="GO" id="GO:0003755">
    <property type="term" value="F:peptidyl-prolyl cis-trans isomerase activity"/>
    <property type="evidence" value="ECO:0007669"/>
    <property type="project" value="InterPro"/>
</dbReference>
<dbReference type="InterPro" id="IPR046357">
    <property type="entry name" value="PPIase_dom_sf"/>
</dbReference>
<name>A0A382CAM4_9ZZZZ</name>
<dbReference type="SUPFAM" id="SSF54534">
    <property type="entry name" value="FKBP-like"/>
    <property type="match status" value="1"/>
</dbReference>
<gene>
    <name evidence="2" type="ORF">METZ01_LOCUS175808</name>
</gene>
<evidence type="ECO:0000313" key="2">
    <source>
        <dbReference type="EMBL" id="SVB22954.1"/>
    </source>
</evidence>
<protein>
    <recommendedName>
        <fullName evidence="1">PpiC domain-containing protein</fullName>
    </recommendedName>
</protein>
<evidence type="ECO:0000259" key="1">
    <source>
        <dbReference type="PROSITE" id="PS50198"/>
    </source>
</evidence>
<proteinExistence type="predicted"/>